<dbReference type="Pfam" id="PF12971">
    <property type="entry name" value="NAGLU_N"/>
    <property type="match status" value="1"/>
</dbReference>
<reference evidence="5 6" key="1">
    <citation type="submission" date="2018-12" db="EMBL/GenBank/DDBJ databases">
        <title>The Draft Genome Sequence of the Soil Bacterium Pedobacter tournemirensis R1.</title>
        <authorList>
            <person name="He J."/>
        </authorList>
    </citation>
    <scope>NUCLEOTIDE SEQUENCE [LARGE SCALE GENOMIC DNA]</scope>
    <source>
        <strain evidence="5 6">R1</strain>
    </source>
</reference>
<dbReference type="GO" id="GO:0005975">
    <property type="term" value="P:carbohydrate metabolic process"/>
    <property type="evidence" value="ECO:0007669"/>
    <property type="project" value="UniProtKB-ARBA"/>
</dbReference>
<dbReference type="InterPro" id="IPR024240">
    <property type="entry name" value="NAGLU_N"/>
</dbReference>
<evidence type="ECO:0000313" key="6">
    <source>
        <dbReference type="Proteomes" id="UP000290848"/>
    </source>
</evidence>
<sequence>MSLGLRKRKFLYYAVFLSIQLFIFPFTSSAIASNKDSLIIKPAYEVIQRLIGNRAATIRFVVTGEEGNDRFSVNANNGVLTIKANSSVAFCRGFYIYLREVYHGMVSWSGSYIPLTDKWKDCNNLTAASPYEHRYYLNVVTFGYTTPYWDWARWEKEIDWMALHGVNMPLALMAQEAIEKRVWTKLGLKSKDLDDYFTGPAYLPWHRMGNLNGWSGTLSDSWHKKQIELEHKVLNRMKELGFNPILPAFSGFVPKAFIDKYKVKVNQLSWGGFPGENNAFVISPSSDWFVKLGKMFTEEWENEFGKGKYYLSDTFNEMDVPVPEKGGQEAKNKVLADYSKAIYNSVTAGNKDAVWVTQGWTFGYQHKFWDKPSLKAMLDAVPDDKMMIIDLACEYPDYVWFIDPVWKTHEGFYGKDWIYSFVPNFGGKNVWTGLAKFYATNPATALNSPYRKTLKGFGYAPEGIENNELIYELLADVAWTDKPVDTDTWISDFATSRYGGCSSVMRASLNELLQSSYNTFGSYPRFLWQTCLLDKKRKGKVNDEPKFMDAVEKFLSCSDYYSKSELYRNDALLLSALYLGIKADNYYSVALMAKKNKDAALLKSSFEETKKILLFTDKLLASHPSDRLSVWVQYARNMGTTATEKMEFEKDAKRLITSWGGAQTDYAARMWNGLISSYYIPRMETYLFKQENGLEEFDKQWLNTEYRNDAEPFEDPLREAKQWITRYQFPERN</sequence>
<name>A0A4Q0M706_9SPHI</name>
<dbReference type="InterPro" id="IPR029018">
    <property type="entry name" value="Hex-like_dom2"/>
</dbReference>
<dbReference type="InterPro" id="IPR024733">
    <property type="entry name" value="NAGLU_tim-barrel"/>
</dbReference>
<dbReference type="Gene3D" id="1.20.120.670">
    <property type="entry name" value="N-acetyl-b-d-glucoasminidase"/>
    <property type="match status" value="1"/>
</dbReference>
<dbReference type="InterPro" id="IPR024732">
    <property type="entry name" value="NAGLU_C"/>
</dbReference>
<feature type="domain" description="Alpha-N-acetylglucosaminidase N-terminal" evidence="3">
    <location>
        <begin position="42"/>
        <end position="117"/>
    </location>
</feature>
<dbReference type="EMBL" id="RXOC01000009">
    <property type="protein sequence ID" value="RXF68794.1"/>
    <property type="molecule type" value="Genomic_DNA"/>
</dbReference>
<evidence type="ECO:0000259" key="4">
    <source>
        <dbReference type="Pfam" id="PF12972"/>
    </source>
</evidence>
<dbReference type="Proteomes" id="UP000290848">
    <property type="component" value="Unassembled WGS sequence"/>
</dbReference>
<keyword evidence="1" id="KW-0378">Hydrolase</keyword>
<dbReference type="RefSeq" id="WP_128770036.1">
    <property type="nucleotide sequence ID" value="NZ_RXOC01000009.1"/>
</dbReference>
<dbReference type="Gene3D" id="3.20.20.80">
    <property type="entry name" value="Glycosidases"/>
    <property type="match status" value="1"/>
</dbReference>
<feature type="domain" description="Alpha-N-acetylglucosaminidase C-terminal" evidence="4">
    <location>
        <begin position="489"/>
        <end position="717"/>
    </location>
</feature>
<comment type="caution">
    <text evidence="5">The sequence shown here is derived from an EMBL/GenBank/DDBJ whole genome shotgun (WGS) entry which is preliminary data.</text>
</comment>
<dbReference type="Gene3D" id="3.30.379.10">
    <property type="entry name" value="Chitobiase/beta-hexosaminidase domain 2-like"/>
    <property type="match status" value="1"/>
</dbReference>
<dbReference type="PANTHER" id="PTHR12872:SF1">
    <property type="entry name" value="ALPHA-N-ACETYLGLUCOSAMINIDASE"/>
    <property type="match status" value="1"/>
</dbReference>
<organism evidence="5 6">
    <name type="scientific">Arcticibacter tournemirensis</name>
    <dbReference type="NCBI Taxonomy" id="699437"/>
    <lineage>
        <taxon>Bacteria</taxon>
        <taxon>Pseudomonadati</taxon>
        <taxon>Bacteroidota</taxon>
        <taxon>Sphingobacteriia</taxon>
        <taxon>Sphingobacteriales</taxon>
        <taxon>Sphingobacteriaceae</taxon>
        <taxon>Arcticibacter</taxon>
    </lineage>
</organism>
<dbReference type="Pfam" id="PF12972">
    <property type="entry name" value="NAGLU_C"/>
    <property type="match status" value="1"/>
</dbReference>
<dbReference type="AlphaFoldDB" id="A0A4Q0M706"/>
<accession>A0A4Q0M706</accession>
<dbReference type="PANTHER" id="PTHR12872">
    <property type="entry name" value="ALPHA-N-ACETYLGLUCOSAMINIDASE"/>
    <property type="match status" value="1"/>
</dbReference>
<protein>
    <submittedName>
        <fullName evidence="5">Alpha-N-acetylglucosaminidase</fullName>
    </submittedName>
</protein>
<evidence type="ECO:0000259" key="3">
    <source>
        <dbReference type="Pfam" id="PF12971"/>
    </source>
</evidence>
<gene>
    <name evidence="5" type="ORF">EKH83_13810</name>
</gene>
<dbReference type="InterPro" id="IPR007781">
    <property type="entry name" value="NAGLU"/>
</dbReference>
<evidence type="ECO:0000256" key="1">
    <source>
        <dbReference type="ARBA" id="ARBA00022801"/>
    </source>
</evidence>
<feature type="domain" description="Alpha-N-acetylglucosaminidase tim-barrel" evidence="2">
    <location>
        <begin position="134"/>
        <end position="480"/>
    </location>
</feature>
<evidence type="ECO:0000259" key="2">
    <source>
        <dbReference type="Pfam" id="PF05089"/>
    </source>
</evidence>
<evidence type="ECO:0000313" key="5">
    <source>
        <dbReference type="EMBL" id="RXF68794.1"/>
    </source>
</evidence>
<dbReference type="Pfam" id="PF05089">
    <property type="entry name" value="NAGLU"/>
    <property type="match status" value="1"/>
</dbReference>
<dbReference type="GO" id="GO:0016787">
    <property type="term" value="F:hydrolase activity"/>
    <property type="evidence" value="ECO:0007669"/>
    <property type="project" value="UniProtKB-KW"/>
</dbReference>
<proteinExistence type="predicted"/>